<dbReference type="Proteomes" id="UP001140172">
    <property type="component" value="Unassembled WGS sequence"/>
</dbReference>
<keyword evidence="6" id="KW-1185">Reference proteome</keyword>
<evidence type="ECO:0000256" key="2">
    <source>
        <dbReference type="ARBA" id="ARBA00022490"/>
    </source>
</evidence>
<dbReference type="PANTHER" id="PTHR21162">
    <property type="entry name" value="P53 AND DNA DAMAGE-REGULATED PROTEIN"/>
    <property type="match status" value="1"/>
</dbReference>
<dbReference type="AlphaFoldDB" id="A0A9W8HQ44"/>
<feature type="coiled-coil region" evidence="4">
    <location>
        <begin position="77"/>
        <end position="108"/>
    </location>
</feature>
<evidence type="ECO:0000256" key="1">
    <source>
        <dbReference type="ARBA" id="ARBA00004496"/>
    </source>
</evidence>
<evidence type="ECO:0000313" key="6">
    <source>
        <dbReference type="Proteomes" id="UP001140172"/>
    </source>
</evidence>
<protein>
    <submittedName>
        <fullName evidence="5">Uncharacterized protein</fullName>
    </submittedName>
</protein>
<sequence length="109" mass="12600">METIERQARIEALTEDILTEKQLSAEYDRKFHENTSALTEIQKQMRTIKPTSRLATTAVNMGDFFIQVPTAKAHRMVKGAQDELENAIKDVQQRLEKKVDLLEQLKSNR</sequence>
<evidence type="ECO:0000256" key="3">
    <source>
        <dbReference type="ARBA" id="ARBA00023186"/>
    </source>
</evidence>
<gene>
    <name evidence="5" type="ORF">GGI15_000130</name>
</gene>
<dbReference type="GO" id="GO:0005737">
    <property type="term" value="C:cytoplasm"/>
    <property type="evidence" value="ECO:0007669"/>
    <property type="project" value="UniProtKB-SubCell"/>
</dbReference>
<dbReference type="EMBL" id="JANBUM010000004">
    <property type="protein sequence ID" value="KAJ2788109.1"/>
    <property type="molecule type" value="Genomic_DNA"/>
</dbReference>
<dbReference type="OrthoDB" id="20282at2759"/>
<keyword evidence="2" id="KW-0963">Cytoplasm</keyword>
<keyword evidence="3" id="KW-0143">Chaperone</keyword>
<name>A0A9W8HQ44_9FUNG</name>
<dbReference type="InterPro" id="IPR030482">
    <property type="entry name" value="PDRG1"/>
</dbReference>
<accession>A0A9W8HQ44</accession>
<comment type="caution">
    <text evidence="5">The sequence shown here is derived from an EMBL/GenBank/DDBJ whole genome shotgun (WGS) entry which is preliminary data.</text>
</comment>
<keyword evidence="4" id="KW-0175">Coiled coil</keyword>
<organism evidence="5 6">
    <name type="scientific">Coemansia interrupta</name>
    <dbReference type="NCBI Taxonomy" id="1126814"/>
    <lineage>
        <taxon>Eukaryota</taxon>
        <taxon>Fungi</taxon>
        <taxon>Fungi incertae sedis</taxon>
        <taxon>Zoopagomycota</taxon>
        <taxon>Kickxellomycotina</taxon>
        <taxon>Kickxellomycetes</taxon>
        <taxon>Kickxellales</taxon>
        <taxon>Kickxellaceae</taxon>
        <taxon>Coemansia</taxon>
    </lineage>
</organism>
<dbReference type="PANTHER" id="PTHR21162:SF0">
    <property type="entry name" value="P53 AND DNA DAMAGE-REGULATED PROTEIN 1"/>
    <property type="match status" value="1"/>
</dbReference>
<reference evidence="5" key="1">
    <citation type="submission" date="2022-07" db="EMBL/GenBank/DDBJ databases">
        <title>Phylogenomic reconstructions and comparative analyses of Kickxellomycotina fungi.</title>
        <authorList>
            <person name="Reynolds N.K."/>
            <person name="Stajich J.E."/>
            <person name="Barry K."/>
            <person name="Grigoriev I.V."/>
            <person name="Crous P."/>
            <person name="Smith M.E."/>
        </authorList>
    </citation>
    <scope>NUCLEOTIDE SEQUENCE</scope>
    <source>
        <strain evidence="5">BCRC 34489</strain>
    </source>
</reference>
<evidence type="ECO:0000256" key="4">
    <source>
        <dbReference type="SAM" id="Coils"/>
    </source>
</evidence>
<evidence type="ECO:0000313" key="5">
    <source>
        <dbReference type="EMBL" id="KAJ2788109.1"/>
    </source>
</evidence>
<comment type="subcellular location">
    <subcellularLocation>
        <location evidence="1">Cytoplasm</location>
    </subcellularLocation>
</comment>
<proteinExistence type="predicted"/>